<evidence type="ECO:0000256" key="1">
    <source>
        <dbReference type="SAM" id="Phobius"/>
    </source>
</evidence>
<feature type="transmembrane region" description="Helical" evidence="1">
    <location>
        <begin position="63"/>
        <end position="82"/>
    </location>
</feature>
<protein>
    <submittedName>
        <fullName evidence="2">Uncharacterized protein</fullName>
    </submittedName>
</protein>
<dbReference type="PATRIC" id="fig|190650.5.peg.2833"/>
<organism evidence="2 3">
    <name type="scientific">Caulobacter vibrioides (strain ATCC 19089 / CIP 103742 / CB 15)</name>
    <name type="common">Caulobacter crescentus</name>
    <dbReference type="NCBI Taxonomy" id="190650"/>
    <lineage>
        <taxon>Bacteria</taxon>
        <taxon>Pseudomonadati</taxon>
        <taxon>Pseudomonadota</taxon>
        <taxon>Alphaproteobacteria</taxon>
        <taxon>Caulobacterales</taxon>
        <taxon>Caulobacteraceae</taxon>
        <taxon>Caulobacter</taxon>
    </lineage>
</organism>
<keyword evidence="1" id="KW-0812">Transmembrane</keyword>
<dbReference type="KEGG" id="ccr:CC_2831"/>
<accession>Q9A4K0</accession>
<sequence>MRGSGGLADNLSQAVRASRFSFVNTFRASSVVQGASSMTTAANPSPVKVSPSARSAMTVGETLLHMVLSAAIPVSAVLFVVLTL</sequence>
<keyword evidence="1" id="KW-1133">Transmembrane helix</keyword>
<evidence type="ECO:0000313" key="3">
    <source>
        <dbReference type="Proteomes" id="UP000001816"/>
    </source>
</evidence>
<dbReference type="EMBL" id="AE005673">
    <property type="protein sequence ID" value="AAK24795.1"/>
    <property type="molecule type" value="Genomic_DNA"/>
</dbReference>
<dbReference type="AlphaFoldDB" id="Q9A4K0"/>
<dbReference type="Proteomes" id="UP000001816">
    <property type="component" value="Chromosome"/>
</dbReference>
<dbReference type="PIR" id="G87599">
    <property type="entry name" value="G87599"/>
</dbReference>
<reference evidence="2 3" key="1">
    <citation type="journal article" date="2001" name="Proc. Natl. Acad. Sci. U.S.A.">
        <title>Complete genome sequence of Caulobacter crescentus.</title>
        <authorList>
            <person name="Nierman W.C."/>
            <person name="Feldblyum T.V."/>
            <person name="Laub M.T."/>
            <person name="Paulsen I.T."/>
            <person name="Nelson K.E."/>
            <person name="Eisen J.A."/>
            <person name="Heidelberg J.F."/>
            <person name="Alley M.R."/>
            <person name="Ohta N."/>
            <person name="Maddock J.R."/>
            <person name="Potocka I."/>
            <person name="Nelson W.C."/>
            <person name="Newton A."/>
            <person name="Stephens C."/>
            <person name="Phadke N.D."/>
            <person name="Ely B."/>
            <person name="DeBoy R.T."/>
            <person name="Dodson R.J."/>
            <person name="Durkin A.S."/>
            <person name="Gwinn M.L."/>
            <person name="Haft D.H."/>
            <person name="Kolonay J.F."/>
            <person name="Smit J."/>
            <person name="Craven M.B."/>
            <person name="Khouri H."/>
            <person name="Shetty J."/>
            <person name="Berry K."/>
            <person name="Utterback T."/>
            <person name="Tran K."/>
            <person name="Wolf A."/>
            <person name="Vamathevan J."/>
            <person name="Ermolaeva M."/>
            <person name="White O."/>
            <person name="Salzberg S.L."/>
            <person name="Venter J.C."/>
            <person name="Shapiro L."/>
            <person name="Fraser C.M."/>
        </authorList>
    </citation>
    <scope>NUCLEOTIDE SEQUENCE [LARGE SCALE GENOMIC DNA]</scope>
    <source>
        <strain evidence="3">ATCC 19089 / CB15</strain>
    </source>
</reference>
<keyword evidence="1" id="KW-0472">Membrane</keyword>
<name>Q9A4K0_CAUVC</name>
<proteinExistence type="predicted"/>
<evidence type="ECO:0000313" key="2">
    <source>
        <dbReference type="EMBL" id="AAK24795.1"/>
    </source>
</evidence>
<dbReference type="HOGENOM" id="CLU_2521533_0_0_5"/>
<dbReference type="EnsemblBacteria" id="AAK24795">
    <property type="protein sequence ID" value="AAK24795"/>
    <property type="gene ID" value="CC_2831"/>
</dbReference>
<gene>
    <name evidence="2" type="ordered locus">CC_2831</name>
</gene>
<dbReference type="BioCyc" id="CAULO:CC2831-MONOMER"/>
<keyword evidence="3" id="KW-1185">Reference proteome</keyword>